<proteinExistence type="predicted"/>
<reference evidence="2" key="1">
    <citation type="submission" date="2020-12" db="EMBL/GenBank/DDBJ databases">
        <title>Pontibaca salina gen. nov., sp. nov., isolated from marine sediment.</title>
        <authorList>
            <person name="Bo J."/>
            <person name="Wang S."/>
            <person name="Song X."/>
            <person name="Du Z."/>
        </authorList>
    </citation>
    <scope>NUCLEOTIDE SEQUENCE</scope>
    <source>
        <strain evidence="2">S1109L</strain>
    </source>
</reference>
<dbReference type="Proteomes" id="UP000613255">
    <property type="component" value="Unassembled WGS sequence"/>
</dbReference>
<gene>
    <name evidence="2" type="ORF">JAO82_00480</name>
</gene>
<keyword evidence="3" id="KW-1185">Reference proteome</keyword>
<sequence length="102" mass="11008">MAGRKRFSDLEMTQWEEAAETKRPSPIEYPNADEIPRTTGLALHALPDGIAARFRQADGSEVTLNLNPIVAFSLARTITAGGVAAGWLNTNGQPCNPIDTDE</sequence>
<comment type="caution">
    <text evidence="2">The sequence shown here is derived from an EMBL/GenBank/DDBJ whole genome shotgun (WGS) entry which is preliminary data.</text>
</comment>
<evidence type="ECO:0000313" key="3">
    <source>
        <dbReference type="Proteomes" id="UP000613255"/>
    </source>
</evidence>
<evidence type="ECO:0000313" key="2">
    <source>
        <dbReference type="EMBL" id="MBI6628344.1"/>
    </source>
</evidence>
<name>A0A934HRL0_9RHOB</name>
<feature type="region of interest" description="Disordered" evidence="1">
    <location>
        <begin position="1"/>
        <end position="33"/>
    </location>
</feature>
<dbReference type="EMBL" id="JAEIJD010000001">
    <property type="protein sequence ID" value="MBI6628344.1"/>
    <property type="molecule type" value="Genomic_DNA"/>
</dbReference>
<dbReference type="RefSeq" id="WP_198684373.1">
    <property type="nucleotide sequence ID" value="NZ_JAEIJD010000001.1"/>
</dbReference>
<organism evidence="2 3">
    <name type="scientific">Pontibaca salina</name>
    <dbReference type="NCBI Taxonomy" id="2795731"/>
    <lineage>
        <taxon>Bacteria</taxon>
        <taxon>Pseudomonadati</taxon>
        <taxon>Pseudomonadota</taxon>
        <taxon>Alphaproteobacteria</taxon>
        <taxon>Rhodobacterales</taxon>
        <taxon>Roseobacteraceae</taxon>
        <taxon>Pontibaca</taxon>
    </lineage>
</organism>
<dbReference type="AlphaFoldDB" id="A0A934HRL0"/>
<protein>
    <submittedName>
        <fullName evidence="2">Uncharacterized protein</fullName>
    </submittedName>
</protein>
<accession>A0A934HRL0</accession>
<evidence type="ECO:0000256" key="1">
    <source>
        <dbReference type="SAM" id="MobiDB-lite"/>
    </source>
</evidence>